<dbReference type="InterPro" id="IPR023346">
    <property type="entry name" value="Lysozyme-like_dom_sf"/>
</dbReference>
<keyword evidence="2" id="KW-0732">Signal</keyword>
<dbReference type="InterPro" id="IPR011757">
    <property type="entry name" value="Lytic_transglycosylase_MltB"/>
</dbReference>
<dbReference type="OrthoDB" id="9772911at2"/>
<dbReference type="FunFam" id="1.10.8.350:FF:000001">
    <property type="entry name" value="Lytic murein transglycosylase B"/>
    <property type="match status" value="1"/>
</dbReference>
<reference evidence="4 5" key="1">
    <citation type="submission" date="2018-02" db="EMBL/GenBank/DDBJ databases">
        <title>novel marine gammaproteobacteria from coastal saline agro ecosystem.</title>
        <authorList>
            <person name="Krishnan R."/>
            <person name="Ramesh Kumar N."/>
        </authorList>
    </citation>
    <scope>NUCLEOTIDE SEQUENCE [LARGE SCALE GENOMIC DNA]</scope>
    <source>
        <strain evidence="4 5">228</strain>
    </source>
</reference>
<dbReference type="GO" id="GO:0008933">
    <property type="term" value="F:peptidoglycan lytic transglycosylase activity"/>
    <property type="evidence" value="ECO:0007669"/>
    <property type="project" value="TreeGrafter"/>
</dbReference>
<dbReference type="Pfam" id="PF13406">
    <property type="entry name" value="SLT_2"/>
    <property type="match status" value="1"/>
</dbReference>
<evidence type="ECO:0000256" key="1">
    <source>
        <dbReference type="PIRSR" id="PIRSR611757-1"/>
    </source>
</evidence>
<dbReference type="CDD" id="cd13399">
    <property type="entry name" value="Slt35-like"/>
    <property type="match status" value="1"/>
</dbReference>
<dbReference type="Gene3D" id="1.10.530.10">
    <property type="match status" value="1"/>
</dbReference>
<organism evidence="4 5">
    <name type="scientific">Proteobacteria bacterium 228</name>
    <dbReference type="NCBI Taxonomy" id="2083153"/>
    <lineage>
        <taxon>Bacteria</taxon>
        <taxon>Pseudomonadati</taxon>
        <taxon>Pseudomonadota</taxon>
    </lineage>
</organism>
<evidence type="ECO:0000259" key="3">
    <source>
        <dbReference type="Pfam" id="PF13406"/>
    </source>
</evidence>
<dbReference type="InterPro" id="IPR043426">
    <property type="entry name" value="MltB-like"/>
</dbReference>
<dbReference type="Gene3D" id="1.10.8.350">
    <property type="entry name" value="Bacterial muramidase"/>
    <property type="match status" value="1"/>
</dbReference>
<dbReference type="Proteomes" id="UP000238196">
    <property type="component" value="Unassembled WGS sequence"/>
</dbReference>
<evidence type="ECO:0000313" key="5">
    <source>
        <dbReference type="Proteomes" id="UP000238196"/>
    </source>
</evidence>
<dbReference type="InterPro" id="IPR031304">
    <property type="entry name" value="SLT_2"/>
</dbReference>
<feature type="chain" id="PRO_5015615091" evidence="2">
    <location>
        <begin position="23"/>
        <end position="333"/>
    </location>
</feature>
<name>A0A2S5KW51_9PROT</name>
<dbReference type="PANTHER" id="PTHR30163:SF9">
    <property type="entry name" value="MEMBRANE-BOUND LYTIC MUREIN TRANSGLYCOSYLASE B"/>
    <property type="match status" value="1"/>
</dbReference>
<dbReference type="EMBL" id="PRLP01000007">
    <property type="protein sequence ID" value="PPC79000.1"/>
    <property type="molecule type" value="Genomic_DNA"/>
</dbReference>
<dbReference type="AlphaFoldDB" id="A0A2S5KW51"/>
<gene>
    <name evidence="4" type="primary">mltB</name>
    <name evidence="4" type="ORF">C4K68_02245</name>
</gene>
<protein>
    <submittedName>
        <fullName evidence="4">Lytic murein transglycosylase B</fullName>
    </submittedName>
</protein>
<evidence type="ECO:0000313" key="4">
    <source>
        <dbReference type="EMBL" id="PPC79000.1"/>
    </source>
</evidence>
<dbReference type="SUPFAM" id="SSF53955">
    <property type="entry name" value="Lysozyme-like"/>
    <property type="match status" value="1"/>
</dbReference>
<proteinExistence type="predicted"/>
<comment type="caution">
    <text evidence="4">The sequence shown here is derived from an EMBL/GenBank/DDBJ whole genome shotgun (WGS) entry which is preliminary data.</text>
</comment>
<sequence length="333" mass="37022">MGKARLYAGMVLALSLMGNAWADGYADYPEAQQMAQQLDKEGIRKDWVLQVLSQAERKDSILEAISKPAERRLNWSEYRKIFLTQARINKGVAFWNANESALSRAEAQYGVPAEVIVAIIGVETSYGGNMGNYRVVDALSTLGFDYPKRGEFFRKELANYLRITYKEKLDPLAFKGSYAGAMGYGQFMPSSYLQYAVDFNGDGVPDIWEDPVDAIGSVANYFAGHGWVAGGVTVLPVMPPAGEGWKSLVQTGLKPNTPLNQIRQAGIRVPDFLGNQNGLLMALETDKGQEYWLGLDNFYVITRYNHSRHYAMAVYQLAHEVKMARDAAGEKSK</sequence>
<dbReference type="PANTHER" id="PTHR30163">
    <property type="entry name" value="MEMBRANE-BOUND LYTIC MUREIN TRANSGLYCOSYLASE B"/>
    <property type="match status" value="1"/>
</dbReference>
<feature type="active site" evidence="1">
    <location>
        <position position="123"/>
    </location>
</feature>
<feature type="signal peptide" evidence="2">
    <location>
        <begin position="1"/>
        <end position="22"/>
    </location>
</feature>
<accession>A0A2S5KW51</accession>
<dbReference type="GO" id="GO:0009253">
    <property type="term" value="P:peptidoglycan catabolic process"/>
    <property type="evidence" value="ECO:0007669"/>
    <property type="project" value="TreeGrafter"/>
</dbReference>
<feature type="domain" description="Transglycosylase SLT" evidence="3">
    <location>
        <begin position="29"/>
        <end position="318"/>
    </location>
</feature>
<dbReference type="NCBIfam" id="TIGR02282">
    <property type="entry name" value="MltB"/>
    <property type="match status" value="1"/>
</dbReference>
<evidence type="ECO:0000256" key="2">
    <source>
        <dbReference type="SAM" id="SignalP"/>
    </source>
</evidence>